<dbReference type="OrthoDB" id="9799320at2"/>
<dbReference type="EMBL" id="FSRE01000002">
    <property type="protein sequence ID" value="SIN83708.1"/>
    <property type="molecule type" value="Genomic_DNA"/>
</dbReference>
<feature type="domain" description="Fe-S metabolism associated" evidence="2">
    <location>
        <begin position="19"/>
        <end position="137"/>
    </location>
</feature>
<accession>A0A1N6EL25</accession>
<dbReference type="PANTHER" id="PTHR43597">
    <property type="entry name" value="SULFUR ACCEPTOR PROTEIN CSDE"/>
    <property type="match status" value="1"/>
</dbReference>
<sequence>MDYTVPEKNIEDVQRELVQMFNRYDNWKDRYKLLIDMGKKLQDMPEEYKTEANRIHGCQSQVWLHTEEHDGRLFFQGMSDAAIVSGLVAMLLRVYNGRTPEEILKAPLDFLKEMGLLQHLSPNRANGLYHMIKRIQKEAKEALIRQIKAKQQTH</sequence>
<name>A0A1N6EL25_9GAMM</name>
<dbReference type="Pfam" id="PF02657">
    <property type="entry name" value="SufE"/>
    <property type="match status" value="1"/>
</dbReference>
<reference evidence="3 4" key="1">
    <citation type="submission" date="2016-11" db="EMBL/GenBank/DDBJ databases">
        <authorList>
            <person name="Jaros S."/>
            <person name="Januszkiewicz K."/>
            <person name="Wedrychowicz H."/>
        </authorList>
    </citation>
    <scope>NUCLEOTIDE SEQUENCE [LARGE SCALE GENOMIC DNA]</scope>
    <source>
        <strain evidence="3 4">DSM 17737</strain>
    </source>
</reference>
<dbReference type="RefSeq" id="WP_074200977.1">
    <property type="nucleotide sequence ID" value="NZ_FSRE01000002.1"/>
</dbReference>
<gene>
    <name evidence="3" type="ORF">SAMN05443662_0661</name>
</gene>
<protein>
    <submittedName>
        <fullName evidence="3">Cysteine desulfuration protein SufE</fullName>
    </submittedName>
</protein>
<dbReference type="PANTHER" id="PTHR43597:SF5">
    <property type="entry name" value="SUFE-LIKE PROTEIN 2, CHLOROPLASTIC"/>
    <property type="match status" value="1"/>
</dbReference>
<dbReference type="InterPro" id="IPR003808">
    <property type="entry name" value="Fe-S_metab-assoc_dom"/>
</dbReference>
<organism evidence="3 4">
    <name type="scientific">Sulfurivirga caldicuralii</name>
    <dbReference type="NCBI Taxonomy" id="364032"/>
    <lineage>
        <taxon>Bacteria</taxon>
        <taxon>Pseudomonadati</taxon>
        <taxon>Pseudomonadota</taxon>
        <taxon>Gammaproteobacteria</taxon>
        <taxon>Thiotrichales</taxon>
        <taxon>Piscirickettsiaceae</taxon>
        <taxon>Sulfurivirga</taxon>
    </lineage>
</organism>
<dbReference type="Gene3D" id="3.90.1010.10">
    <property type="match status" value="1"/>
</dbReference>
<keyword evidence="4" id="KW-1185">Reference proteome</keyword>
<evidence type="ECO:0000313" key="3">
    <source>
        <dbReference type="EMBL" id="SIN83708.1"/>
    </source>
</evidence>
<dbReference type="SUPFAM" id="SSF82649">
    <property type="entry name" value="SufE/NifU"/>
    <property type="match status" value="1"/>
</dbReference>
<evidence type="ECO:0000259" key="2">
    <source>
        <dbReference type="Pfam" id="PF02657"/>
    </source>
</evidence>
<evidence type="ECO:0000313" key="4">
    <source>
        <dbReference type="Proteomes" id="UP000198461"/>
    </source>
</evidence>
<dbReference type="STRING" id="364032.SAMN05443662_0661"/>
<dbReference type="AlphaFoldDB" id="A0A1N6EL25"/>
<dbReference type="Proteomes" id="UP000198461">
    <property type="component" value="Unassembled WGS sequence"/>
</dbReference>
<evidence type="ECO:0000256" key="1">
    <source>
        <dbReference type="ARBA" id="ARBA00010282"/>
    </source>
</evidence>
<comment type="similarity">
    <text evidence="1">Belongs to the SufE family.</text>
</comment>
<proteinExistence type="inferred from homology"/>